<gene>
    <name evidence="1" type="ORF">B0A48_13301</name>
</gene>
<proteinExistence type="predicted"/>
<dbReference type="Proteomes" id="UP000192596">
    <property type="component" value="Unassembled WGS sequence"/>
</dbReference>
<reference evidence="2" key="1">
    <citation type="submission" date="2017-03" db="EMBL/GenBank/DDBJ databases">
        <title>Genomes of endolithic fungi from Antarctica.</title>
        <authorList>
            <person name="Coleine C."/>
            <person name="Masonjones S."/>
            <person name="Stajich J.E."/>
        </authorList>
    </citation>
    <scope>NUCLEOTIDE SEQUENCE [LARGE SCALE GENOMIC DNA]</scope>
    <source>
        <strain evidence="2">CCFEE 5527</strain>
    </source>
</reference>
<comment type="caution">
    <text evidence="1">The sequence shown here is derived from an EMBL/GenBank/DDBJ whole genome shotgun (WGS) entry which is preliminary data.</text>
</comment>
<protein>
    <submittedName>
        <fullName evidence="1">Uncharacterized protein</fullName>
    </submittedName>
</protein>
<dbReference type="InParanoid" id="A0A1V8SPV5"/>
<name>A0A1V8SPV5_9PEZI</name>
<sequence length="140" mass="16075">MVAAVLFRPAGELEVSVEAITGMSSVTCVVRHTDLAALAQKSFDDLRLEFLNGERHRRARSLEKQLGLSEYEVEDVQSYQAARRLEQQLGLTKYEIEEYETWDLVDWSEAEVALWAARREAAFEEALRESEAWRNGTRHS</sequence>
<dbReference type="AlphaFoldDB" id="A0A1V8SPV5"/>
<dbReference type="EMBL" id="NAJO01000032">
    <property type="protein sequence ID" value="OQO01058.1"/>
    <property type="molecule type" value="Genomic_DNA"/>
</dbReference>
<organism evidence="1 2">
    <name type="scientific">Cryoendolithus antarcticus</name>
    <dbReference type="NCBI Taxonomy" id="1507870"/>
    <lineage>
        <taxon>Eukaryota</taxon>
        <taxon>Fungi</taxon>
        <taxon>Dikarya</taxon>
        <taxon>Ascomycota</taxon>
        <taxon>Pezizomycotina</taxon>
        <taxon>Dothideomycetes</taxon>
        <taxon>Dothideomycetidae</taxon>
        <taxon>Cladosporiales</taxon>
        <taxon>Cladosporiaceae</taxon>
        <taxon>Cryoendolithus</taxon>
    </lineage>
</organism>
<accession>A0A1V8SPV5</accession>
<evidence type="ECO:0000313" key="2">
    <source>
        <dbReference type="Proteomes" id="UP000192596"/>
    </source>
</evidence>
<evidence type="ECO:0000313" key="1">
    <source>
        <dbReference type="EMBL" id="OQO01058.1"/>
    </source>
</evidence>
<keyword evidence="2" id="KW-1185">Reference proteome</keyword>